<dbReference type="PANTHER" id="PTHR10302:SF27">
    <property type="entry name" value="SINGLE-STRANDED DNA-BINDING PROTEIN"/>
    <property type="match status" value="1"/>
</dbReference>
<dbReference type="PROSITE" id="PS50935">
    <property type="entry name" value="SSB"/>
    <property type="match status" value="1"/>
</dbReference>
<dbReference type="RefSeq" id="WP_407844178.1">
    <property type="nucleotide sequence ID" value="NZ_BAAFSG010000001.1"/>
</dbReference>
<dbReference type="Gene3D" id="2.40.50.140">
    <property type="entry name" value="Nucleic acid-binding proteins"/>
    <property type="match status" value="1"/>
</dbReference>
<sequence>MLNRATILGRLGQDVQIRYTPTGIPVARFNVATSKTFKDANGNLVEKTDWHRIVVFQRLAENCANYLAKGSLVYVEGSMSTRKWEDNEGITRFSTEITARRVQFLDPKPEAQPQTPADELPSAPLEDTCEEGAW</sequence>
<comment type="caution">
    <text evidence="5">The sequence shown here is derived from an EMBL/GenBank/DDBJ whole genome shotgun (WGS) entry which is preliminary data.</text>
</comment>
<dbReference type="Pfam" id="PF00436">
    <property type="entry name" value="SSB"/>
    <property type="match status" value="1"/>
</dbReference>
<protein>
    <recommendedName>
        <fullName evidence="2 3">Single-stranded DNA-binding protein</fullName>
        <shortName evidence="2">SSB</shortName>
    </recommendedName>
</protein>
<name>A0ABQ0E684_9BACT</name>
<keyword evidence="6" id="KW-1185">Reference proteome</keyword>
<evidence type="ECO:0000313" key="5">
    <source>
        <dbReference type="EMBL" id="GAB1253106.1"/>
    </source>
</evidence>
<evidence type="ECO:0000256" key="4">
    <source>
        <dbReference type="SAM" id="MobiDB-lite"/>
    </source>
</evidence>
<dbReference type="EMBL" id="BAAFSG010000001">
    <property type="protein sequence ID" value="GAB1253106.1"/>
    <property type="molecule type" value="Genomic_DNA"/>
</dbReference>
<dbReference type="InterPro" id="IPR012340">
    <property type="entry name" value="NA-bd_OB-fold"/>
</dbReference>
<feature type="DNA-binding region" evidence="2">
    <location>
        <begin position="50"/>
        <end position="56"/>
    </location>
</feature>
<proteinExistence type="inferred from homology"/>
<dbReference type="Proteomes" id="UP001628192">
    <property type="component" value="Unassembled WGS sequence"/>
</dbReference>
<evidence type="ECO:0000313" key="6">
    <source>
        <dbReference type="Proteomes" id="UP001628192"/>
    </source>
</evidence>
<gene>
    <name evidence="5" type="ORF">Defa_05930</name>
</gene>
<dbReference type="InterPro" id="IPR011344">
    <property type="entry name" value="ssDNA-bd"/>
</dbReference>
<accession>A0ABQ0E684</accession>
<feature type="region of interest" description="Disordered" evidence="4">
    <location>
        <begin position="106"/>
        <end position="134"/>
    </location>
</feature>
<dbReference type="HAMAP" id="MF_00984">
    <property type="entry name" value="SSB"/>
    <property type="match status" value="1"/>
</dbReference>
<organism evidence="5 6">
    <name type="scientific">Desulfovibrio falkowii</name>
    <dbReference type="NCBI Taxonomy" id="3136602"/>
    <lineage>
        <taxon>Bacteria</taxon>
        <taxon>Pseudomonadati</taxon>
        <taxon>Thermodesulfobacteriota</taxon>
        <taxon>Desulfovibrionia</taxon>
        <taxon>Desulfovibrionales</taxon>
        <taxon>Desulfovibrionaceae</taxon>
        <taxon>Desulfovibrio</taxon>
    </lineage>
</organism>
<comment type="subunit">
    <text evidence="2">Homotetramer.</text>
</comment>
<evidence type="ECO:0000256" key="2">
    <source>
        <dbReference type="HAMAP-Rule" id="MF_00984"/>
    </source>
</evidence>
<comment type="caution">
    <text evidence="2">Lacks conserved residue(s) required for the propagation of feature annotation.</text>
</comment>
<evidence type="ECO:0000256" key="3">
    <source>
        <dbReference type="PIRNR" id="PIRNR002070"/>
    </source>
</evidence>
<keyword evidence="1 2" id="KW-0238">DNA-binding</keyword>
<reference evidence="5 6" key="1">
    <citation type="journal article" date="2025" name="Int. J. Syst. Evol. Microbiol.">
        <title>Desulfovibrio falkowii sp. nov., Porphyromonas miyakawae sp. nov., Mediterraneibacter flintii sp. nov. and Owariibacterium komagatae gen. nov., sp. nov., isolated from human faeces.</title>
        <authorList>
            <person name="Hamaguchi T."/>
            <person name="Ohara M."/>
            <person name="Hisatomi A."/>
            <person name="Sekiguchi K."/>
            <person name="Takeda J.I."/>
            <person name="Ueyama J."/>
            <person name="Ito M."/>
            <person name="Nishiwaki H."/>
            <person name="Ogi T."/>
            <person name="Hirayama M."/>
            <person name="Ohkuma M."/>
            <person name="Sakamoto M."/>
            <person name="Ohno K."/>
        </authorList>
    </citation>
    <scope>NUCLEOTIDE SEQUENCE [LARGE SCALE GENOMIC DNA]</scope>
    <source>
        <strain evidence="5 6">13CB8C</strain>
    </source>
</reference>
<evidence type="ECO:0000256" key="1">
    <source>
        <dbReference type="ARBA" id="ARBA00023125"/>
    </source>
</evidence>
<dbReference type="InterPro" id="IPR000424">
    <property type="entry name" value="Primosome_PriB/ssb"/>
</dbReference>
<dbReference type="PANTHER" id="PTHR10302">
    <property type="entry name" value="SINGLE-STRANDED DNA-BINDING PROTEIN"/>
    <property type="match status" value="1"/>
</dbReference>
<dbReference type="NCBIfam" id="TIGR00621">
    <property type="entry name" value="ssb"/>
    <property type="match status" value="1"/>
</dbReference>
<dbReference type="PIRSF" id="PIRSF002070">
    <property type="entry name" value="SSB"/>
    <property type="match status" value="1"/>
</dbReference>
<dbReference type="CDD" id="cd04496">
    <property type="entry name" value="SSB_OBF"/>
    <property type="match status" value="1"/>
</dbReference>
<dbReference type="SUPFAM" id="SSF50249">
    <property type="entry name" value="Nucleic acid-binding proteins"/>
    <property type="match status" value="1"/>
</dbReference>